<dbReference type="PROSITE" id="PS50931">
    <property type="entry name" value="HTH_LYSR"/>
    <property type="match status" value="1"/>
</dbReference>
<sequence length="303" mass="33326">MFVPRRSLPPLNAVRAFEAVARLGSIKEAAVELSVTHGAVSQQIRLLEEWLGAPSLFRRSVRRVVLTPAGAALLAEFGPALDRISAAVQQHRERRGDAPVAVLRVNALATFSLRWLLPRMSRFRTEHPDIEVRLATSNDPVDALPDTFDVVIRGGPDTFHGFSSRFLVSERRLPVCSPSLIAQLPLTEVADLSRHTLLHVTSMPRLWRDWLTEARQSALEPAASLTFDHFYLTIQAALDGLGVAMGPTALIADDLAAGRLVTPFPAISLPARSYFAYFPAGHGNDPHSAVFCDWLEQQGRMTT</sequence>
<dbReference type="GO" id="GO:0043565">
    <property type="term" value="F:sequence-specific DNA binding"/>
    <property type="evidence" value="ECO:0007669"/>
    <property type="project" value="TreeGrafter"/>
</dbReference>
<evidence type="ECO:0000313" key="7">
    <source>
        <dbReference type="EMBL" id="KWV59884.1"/>
    </source>
</evidence>
<comment type="similarity">
    <text evidence="2">Belongs to the LysR transcriptional regulatory family.</text>
</comment>
<comment type="caution">
    <text evidence="7">The sequence shown here is derived from an EMBL/GenBank/DDBJ whole genome shotgun (WGS) entry which is preliminary data.</text>
</comment>
<comment type="function">
    <text evidence="1">NodD regulates the expression of the nodABCFE genes which encode other nodulation proteins. NodD is also a negative regulator of its own expression. Binds flavonoids as inducers.</text>
</comment>
<dbReference type="InterPro" id="IPR000847">
    <property type="entry name" value="LysR_HTH_N"/>
</dbReference>
<dbReference type="InterPro" id="IPR036390">
    <property type="entry name" value="WH_DNA-bd_sf"/>
</dbReference>
<protein>
    <submittedName>
        <fullName evidence="7">Transcriptional regulator</fullName>
    </submittedName>
</protein>
<dbReference type="Pfam" id="PF03466">
    <property type="entry name" value="LysR_substrate"/>
    <property type="match status" value="1"/>
</dbReference>
<dbReference type="InterPro" id="IPR005119">
    <property type="entry name" value="LysR_subst-bd"/>
</dbReference>
<keyword evidence="8" id="KW-1185">Reference proteome</keyword>
<feature type="domain" description="HTH lysR-type" evidence="6">
    <location>
        <begin position="9"/>
        <end position="67"/>
    </location>
</feature>
<dbReference type="GO" id="GO:0006351">
    <property type="term" value="P:DNA-templated transcription"/>
    <property type="evidence" value="ECO:0007669"/>
    <property type="project" value="TreeGrafter"/>
</dbReference>
<dbReference type="Proteomes" id="UP000057737">
    <property type="component" value="Unassembled WGS sequence"/>
</dbReference>
<evidence type="ECO:0000256" key="3">
    <source>
        <dbReference type="ARBA" id="ARBA00023015"/>
    </source>
</evidence>
<dbReference type="InterPro" id="IPR058163">
    <property type="entry name" value="LysR-type_TF_proteobact-type"/>
</dbReference>
<accession>A0A120FRC1</accession>
<organism evidence="7 8">
    <name type="scientific">Bradyrhizobium macuxiense</name>
    <dbReference type="NCBI Taxonomy" id="1755647"/>
    <lineage>
        <taxon>Bacteria</taxon>
        <taxon>Pseudomonadati</taxon>
        <taxon>Pseudomonadota</taxon>
        <taxon>Alphaproteobacteria</taxon>
        <taxon>Hyphomicrobiales</taxon>
        <taxon>Nitrobacteraceae</taxon>
        <taxon>Bradyrhizobium</taxon>
    </lineage>
</organism>
<evidence type="ECO:0000256" key="1">
    <source>
        <dbReference type="ARBA" id="ARBA00003502"/>
    </source>
</evidence>
<evidence type="ECO:0000256" key="4">
    <source>
        <dbReference type="ARBA" id="ARBA00023125"/>
    </source>
</evidence>
<dbReference type="CDD" id="cd08432">
    <property type="entry name" value="PBP2_GcdR_TrpI_HvrB_AmpR_like"/>
    <property type="match status" value="1"/>
</dbReference>
<dbReference type="FunFam" id="3.40.190.10:FF:000017">
    <property type="entry name" value="Glycine cleavage system transcriptional activator"/>
    <property type="match status" value="1"/>
</dbReference>
<dbReference type="Gene3D" id="1.10.10.10">
    <property type="entry name" value="Winged helix-like DNA-binding domain superfamily/Winged helix DNA-binding domain"/>
    <property type="match status" value="1"/>
</dbReference>
<dbReference type="SUPFAM" id="SSF53850">
    <property type="entry name" value="Periplasmic binding protein-like II"/>
    <property type="match status" value="1"/>
</dbReference>
<reference evidence="7 8" key="1">
    <citation type="submission" date="2015-11" db="EMBL/GenBank/DDBJ databases">
        <title>Draft Genome Sequence of the Strain BR 10303 (Bradyrhizobium sp.) isolated from nodules of Centrolobium paraense.</title>
        <authorList>
            <person name="Zelli J.E."/>
            <person name="Simoes-Araujo J.L."/>
            <person name="Barauna A.C."/>
            <person name="Silva K."/>
        </authorList>
    </citation>
    <scope>NUCLEOTIDE SEQUENCE [LARGE SCALE GENOMIC DNA]</scope>
    <source>
        <strain evidence="7 8">BR 10303</strain>
    </source>
</reference>
<dbReference type="GO" id="GO:0003700">
    <property type="term" value="F:DNA-binding transcription factor activity"/>
    <property type="evidence" value="ECO:0007669"/>
    <property type="project" value="InterPro"/>
</dbReference>
<dbReference type="AlphaFoldDB" id="A0A120FRC1"/>
<evidence type="ECO:0000256" key="5">
    <source>
        <dbReference type="ARBA" id="ARBA00023163"/>
    </source>
</evidence>
<dbReference type="InterPro" id="IPR036388">
    <property type="entry name" value="WH-like_DNA-bd_sf"/>
</dbReference>
<evidence type="ECO:0000313" key="8">
    <source>
        <dbReference type="Proteomes" id="UP000057737"/>
    </source>
</evidence>
<dbReference type="SUPFAM" id="SSF46785">
    <property type="entry name" value="Winged helix' DNA-binding domain"/>
    <property type="match status" value="1"/>
</dbReference>
<dbReference type="PANTHER" id="PTHR30537">
    <property type="entry name" value="HTH-TYPE TRANSCRIPTIONAL REGULATOR"/>
    <property type="match status" value="1"/>
</dbReference>
<dbReference type="RefSeq" id="WP_066501132.1">
    <property type="nucleotide sequence ID" value="NZ_LNCU01000024.1"/>
</dbReference>
<dbReference type="Pfam" id="PF00126">
    <property type="entry name" value="HTH_1"/>
    <property type="match status" value="1"/>
</dbReference>
<keyword evidence="5" id="KW-0804">Transcription</keyword>
<evidence type="ECO:0000256" key="2">
    <source>
        <dbReference type="ARBA" id="ARBA00009437"/>
    </source>
</evidence>
<dbReference type="PANTHER" id="PTHR30537:SF74">
    <property type="entry name" value="HTH-TYPE TRANSCRIPTIONAL REGULATOR TRPI"/>
    <property type="match status" value="1"/>
</dbReference>
<proteinExistence type="inferred from homology"/>
<gene>
    <name evidence="7" type="ORF">AS156_02705</name>
</gene>
<dbReference type="Gene3D" id="3.40.190.10">
    <property type="entry name" value="Periplasmic binding protein-like II"/>
    <property type="match status" value="2"/>
</dbReference>
<dbReference type="EMBL" id="LNCU01000024">
    <property type="protein sequence ID" value="KWV59884.1"/>
    <property type="molecule type" value="Genomic_DNA"/>
</dbReference>
<name>A0A120FRC1_9BRAD</name>
<keyword evidence="3" id="KW-0805">Transcription regulation</keyword>
<evidence type="ECO:0000259" key="6">
    <source>
        <dbReference type="PROSITE" id="PS50931"/>
    </source>
</evidence>
<keyword evidence="4" id="KW-0238">DNA-binding</keyword>